<keyword evidence="3" id="KW-1185">Reference proteome</keyword>
<dbReference type="PANTHER" id="PTHR34202:SF1">
    <property type="entry name" value="UPF0548 PROTEIN"/>
    <property type="match status" value="1"/>
</dbReference>
<protein>
    <submittedName>
        <fullName evidence="2">DUF1990 domain-containing protein</fullName>
    </submittedName>
</protein>
<dbReference type="PANTHER" id="PTHR34202">
    <property type="entry name" value="UPF0548 PROTEIN"/>
    <property type="match status" value="1"/>
</dbReference>
<feature type="domain" description="DUF1990" evidence="1">
    <location>
        <begin position="36"/>
        <end position="190"/>
    </location>
</feature>
<name>A0ABY4N5Y8_9MICO</name>
<gene>
    <name evidence="2" type="ORF">M4486_14085</name>
</gene>
<reference evidence="2" key="1">
    <citation type="submission" date="2022-05" db="EMBL/GenBank/DDBJ databases">
        <title>Genomic analysis of Brachybacterium sp. CBA3104.</title>
        <authorList>
            <person name="Roh S.W."/>
            <person name="Kim Y.B."/>
            <person name="Kim Y."/>
        </authorList>
    </citation>
    <scope>NUCLEOTIDE SEQUENCE</scope>
    <source>
        <strain evidence="2">CBA3104</strain>
    </source>
</reference>
<proteinExistence type="predicted"/>
<dbReference type="RefSeq" id="WP_249477863.1">
    <property type="nucleotide sequence ID" value="NZ_CP097218.1"/>
</dbReference>
<dbReference type="Pfam" id="PF09348">
    <property type="entry name" value="DUF1990"/>
    <property type="match status" value="1"/>
</dbReference>
<sequence>MSRRARTRGVVPLAPRRAARLRDAEVTAPWDAASTGIVPPGFRGIGRSAPLVRRDLDGAGEDLLGWRMHTRAGLEVAVGPEHGREGTVHPGEVIELRLGVERLDLGPLGVRAPCRVLEVFEEPDRRGLTYGTLPGHPESGIERFEVLRAADGALRLRISGYSRPGSPLVGAGAPLARIVQERITRRYLRALDEE</sequence>
<accession>A0ABY4N5Y8</accession>
<organism evidence="2 3">
    <name type="scientific">Brachybacterium kimchii</name>
    <dbReference type="NCBI Taxonomy" id="2942909"/>
    <lineage>
        <taxon>Bacteria</taxon>
        <taxon>Bacillati</taxon>
        <taxon>Actinomycetota</taxon>
        <taxon>Actinomycetes</taxon>
        <taxon>Micrococcales</taxon>
        <taxon>Dermabacteraceae</taxon>
        <taxon>Brachybacterium</taxon>
    </lineage>
</organism>
<evidence type="ECO:0000313" key="2">
    <source>
        <dbReference type="EMBL" id="UQN28744.1"/>
    </source>
</evidence>
<evidence type="ECO:0000313" key="3">
    <source>
        <dbReference type="Proteomes" id="UP001055868"/>
    </source>
</evidence>
<dbReference type="EMBL" id="CP097218">
    <property type="protein sequence ID" value="UQN28744.1"/>
    <property type="molecule type" value="Genomic_DNA"/>
</dbReference>
<evidence type="ECO:0000259" key="1">
    <source>
        <dbReference type="Pfam" id="PF09348"/>
    </source>
</evidence>
<dbReference type="Proteomes" id="UP001055868">
    <property type="component" value="Chromosome"/>
</dbReference>
<dbReference type="InterPro" id="IPR018960">
    <property type="entry name" value="DUF1990"/>
</dbReference>